<organism evidence="1 2">
    <name type="scientific">Labilithrix luteola</name>
    <dbReference type="NCBI Taxonomy" id="1391654"/>
    <lineage>
        <taxon>Bacteria</taxon>
        <taxon>Pseudomonadati</taxon>
        <taxon>Myxococcota</taxon>
        <taxon>Polyangia</taxon>
        <taxon>Polyangiales</taxon>
        <taxon>Labilitrichaceae</taxon>
        <taxon>Labilithrix</taxon>
    </lineage>
</organism>
<evidence type="ECO:0000313" key="2">
    <source>
        <dbReference type="Proteomes" id="UP000064967"/>
    </source>
</evidence>
<dbReference type="KEGG" id="llu:AKJ09_01676"/>
<dbReference type="Proteomes" id="UP000064967">
    <property type="component" value="Chromosome"/>
</dbReference>
<keyword evidence="2" id="KW-1185">Reference proteome</keyword>
<evidence type="ECO:0008006" key="3">
    <source>
        <dbReference type="Google" id="ProtNLM"/>
    </source>
</evidence>
<dbReference type="EMBL" id="CP012333">
    <property type="protein sequence ID" value="AKU95012.1"/>
    <property type="molecule type" value="Genomic_DNA"/>
</dbReference>
<evidence type="ECO:0000313" key="1">
    <source>
        <dbReference type="EMBL" id="AKU95012.1"/>
    </source>
</evidence>
<gene>
    <name evidence="1" type="ORF">AKJ09_01676</name>
</gene>
<reference evidence="1 2" key="1">
    <citation type="submission" date="2015-08" db="EMBL/GenBank/DDBJ databases">
        <authorList>
            <person name="Babu N.S."/>
            <person name="Beckwith C.J."/>
            <person name="Beseler K.G."/>
            <person name="Brison A."/>
            <person name="Carone J.V."/>
            <person name="Caskin T.P."/>
            <person name="Diamond M."/>
            <person name="Durham M.E."/>
            <person name="Foxe J.M."/>
            <person name="Go M."/>
            <person name="Henderson B.A."/>
            <person name="Jones I.B."/>
            <person name="McGettigan J.A."/>
            <person name="Micheletti S.J."/>
            <person name="Nasrallah M.E."/>
            <person name="Ortiz D."/>
            <person name="Piller C.R."/>
            <person name="Privatt S.R."/>
            <person name="Schneider S.L."/>
            <person name="Sharp S."/>
            <person name="Smith T.C."/>
            <person name="Stanton J.D."/>
            <person name="Ullery H.E."/>
            <person name="Wilson R.J."/>
            <person name="Serrano M.G."/>
            <person name="Buck G."/>
            <person name="Lee V."/>
            <person name="Wang Y."/>
            <person name="Carvalho R."/>
            <person name="Voegtly L."/>
            <person name="Shi R."/>
            <person name="Duckworth R."/>
            <person name="Johnson A."/>
            <person name="Loviza R."/>
            <person name="Walstead R."/>
            <person name="Shah Z."/>
            <person name="Kiflezghi M."/>
            <person name="Wade K."/>
            <person name="Ball S.L."/>
            <person name="Bradley K.W."/>
            <person name="Asai D.J."/>
            <person name="Bowman C.A."/>
            <person name="Russell D.A."/>
            <person name="Pope W.H."/>
            <person name="Jacobs-Sera D."/>
            <person name="Hendrix R.W."/>
            <person name="Hatfull G.F."/>
        </authorList>
    </citation>
    <scope>NUCLEOTIDE SEQUENCE [LARGE SCALE GENOMIC DNA]</scope>
    <source>
        <strain evidence="1 2">DSM 27648</strain>
    </source>
</reference>
<protein>
    <recommendedName>
        <fullName evidence="3">SMI1/KNR4 family protein</fullName>
    </recommendedName>
</protein>
<name>A0A0K1PNC0_9BACT</name>
<proteinExistence type="predicted"/>
<sequence length="206" mass="23172">MNAMEVFVERWYAPGTADTANVDASERTEFERLPEPLRRLYRLAAKRQLFGQNRLVGADDLVVKDGKLTFYVENQGVCEWAIDPSEADPPVFVRGNAFGDPWIEEATTLSGFLIQMVIYEAVLCFAPFRATNDGVSASELRKLKRKISSLALPAWAWSKMQFFGKNGIVGFALPNTDLFQVELAARERAPFEAIEDLISDWPDLGF</sequence>
<accession>A0A0K1PNC0</accession>
<dbReference type="AlphaFoldDB" id="A0A0K1PNC0"/>